<dbReference type="EMBL" id="QLUW01000007">
    <property type="protein sequence ID" value="RAP73394.1"/>
    <property type="molecule type" value="Genomic_DNA"/>
</dbReference>
<evidence type="ECO:0000313" key="8">
    <source>
        <dbReference type="EMBL" id="RAP73394.1"/>
    </source>
</evidence>
<accession>A0A328U098</accession>
<evidence type="ECO:0000256" key="4">
    <source>
        <dbReference type="ARBA" id="ARBA00022989"/>
    </source>
</evidence>
<keyword evidence="3 6" id="KW-0812">Transmembrane</keyword>
<evidence type="ECO:0000259" key="7">
    <source>
        <dbReference type="Pfam" id="PF02687"/>
    </source>
</evidence>
<feature type="transmembrane region" description="Helical" evidence="6">
    <location>
        <begin position="101"/>
        <end position="127"/>
    </location>
</feature>
<dbReference type="GO" id="GO:0005886">
    <property type="term" value="C:plasma membrane"/>
    <property type="evidence" value="ECO:0007669"/>
    <property type="project" value="UniProtKB-SubCell"/>
</dbReference>
<feature type="transmembrane region" description="Helical" evidence="6">
    <location>
        <begin position="533"/>
        <end position="555"/>
    </location>
</feature>
<dbReference type="InterPro" id="IPR052536">
    <property type="entry name" value="ABC-4_Integral_Memb_Prot"/>
</dbReference>
<comment type="subcellular location">
    <subcellularLocation>
        <location evidence="1 6">Cell membrane</location>
        <topology evidence="1 6">Multi-pass membrane protein</topology>
    </subcellularLocation>
</comment>
<organism evidence="8 9">
    <name type="scientific">Paenibacillus montanisoli</name>
    <dbReference type="NCBI Taxonomy" id="2081970"/>
    <lineage>
        <taxon>Bacteria</taxon>
        <taxon>Bacillati</taxon>
        <taxon>Bacillota</taxon>
        <taxon>Bacilli</taxon>
        <taxon>Bacillales</taxon>
        <taxon>Paenibacillaceae</taxon>
        <taxon>Paenibacillus</taxon>
    </lineage>
</organism>
<feature type="transmembrane region" description="Helical" evidence="6">
    <location>
        <begin position="589"/>
        <end position="610"/>
    </location>
</feature>
<dbReference type="RefSeq" id="WP_112885535.1">
    <property type="nucleotide sequence ID" value="NZ_QLUW01000007.1"/>
</dbReference>
<feature type="transmembrane region" description="Helical" evidence="6">
    <location>
        <begin position="197"/>
        <end position="217"/>
    </location>
</feature>
<proteinExistence type="inferred from homology"/>
<protein>
    <submittedName>
        <fullName evidence="8">ABC transporter permease</fullName>
    </submittedName>
</protein>
<dbReference type="PIRSF" id="PIRSF018968">
    <property type="entry name" value="ABC_permease_BceB"/>
    <property type="match status" value="1"/>
</dbReference>
<evidence type="ECO:0000256" key="2">
    <source>
        <dbReference type="ARBA" id="ARBA00022475"/>
    </source>
</evidence>
<evidence type="ECO:0000256" key="6">
    <source>
        <dbReference type="PIRNR" id="PIRNR018968"/>
    </source>
</evidence>
<dbReference type="PANTHER" id="PTHR46795:SF3">
    <property type="entry name" value="ABC TRANSPORTER PERMEASE"/>
    <property type="match status" value="1"/>
</dbReference>
<comment type="caution">
    <text evidence="8">The sequence shown here is derived from an EMBL/GenBank/DDBJ whole genome shotgun (WGS) entry which is preliminary data.</text>
</comment>
<feature type="transmembrane region" description="Helical" evidence="6">
    <location>
        <begin position="158"/>
        <end position="176"/>
    </location>
</feature>
<evidence type="ECO:0000313" key="9">
    <source>
        <dbReference type="Proteomes" id="UP000249260"/>
    </source>
</evidence>
<feature type="transmembrane region" description="Helical" evidence="6">
    <location>
        <begin position="229"/>
        <end position="248"/>
    </location>
</feature>
<dbReference type="PANTHER" id="PTHR46795">
    <property type="entry name" value="ABC TRANSPORTER PERMEASE-RELATED-RELATED"/>
    <property type="match status" value="1"/>
</dbReference>
<dbReference type="Proteomes" id="UP000249260">
    <property type="component" value="Unassembled WGS sequence"/>
</dbReference>
<comment type="similarity">
    <text evidence="6">Belongs to the ABC-4 integral membrane protein family.</text>
</comment>
<evidence type="ECO:0000256" key="5">
    <source>
        <dbReference type="ARBA" id="ARBA00023136"/>
    </source>
</evidence>
<reference evidence="8 9" key="1">
    <citation type="submission" date="2018-06" db="EMBL/GenBank/DDBJ databases">
        <title>Paenibacillus montanisoli sp. nov., isolated from mountain area soil.</title>
        <authorList>
            <person name="Wu M."/>
        </authorList>
    </citation>
    <scope>NUCLEOTIDE SEQUENCE [LARGE SCALE GENOMIC DNA]</scope>
    <source>
        <strain evidence="8 9">RA17</strain>
    </source>
</reference>
<evidence type="ECO:0000256" key="1">
    <source>
        <dbReference type="ARBA" id="ARBA00004651"/>
    </source>
</evidence>
<feature type="domain" description="ABC3 transporter permease C-terminal" evidence="7">
    <location>
        <begin position="60"/>
        <end position="179"/>
    </location>
</feature>
<feature type="transmembrane region" description="Helical" evidence="6">
    <location>
        <begin position="625"/>
        <end position="649"/>
    </location>
</feature>
<dbReference type="AlphaFoldDB" id="A0A328U098"/>
<feature type="transmembrane region" description="Helical" evidence="6">
    <location>
        <begin position="285"/>
        <end position="311"/>
    </location>
</feature>
<dbReference type="InterPro" id="IPR027022">
    <property type="entry name" value="ABC_permease_BceB-typ"/>
</dbReference>
<dbReference type="OrthoDB" id="1705903at2"/>
<keyword evidence="6" id="KW-0813">Transport</keyword>
<name>A0A328U098_9BACL</name>
<keyword evidence="5 6" id="KW-0472">Membrane</keyword>
<keyword evidence="9" id="KW-1185">Reference proteome</keyword>
<feature type="transmembrane region" description="Helical" evidence="6">
    <location>
        <begin position="20"/>
        <end position="40"/>
    </location>
</feature>
<dbReference type="Pfam" id="PF02687">
    <property type="entry name" value="FtsX"/>
    <property type="match status" value="1"/>
</dbReference>
<gene>
    <name evidence="8" type="ORF">DL346_27185</name>
</gene>
<dbReference type="GO" id="GO:0055085">
    <property type="term" value="P:transmembrane transport"/>
    <property type="evidence" value="ECO:0007669"/>
    <property type="project" value="UniProtKB-UniRule"/>
</dbReference>
<keyword evidence="4 6" id="KW-1133">Transmembrane helix</keyword>
<sequence>MSLLDLSWRNMKRNFRLYTIYFVSMLIGVIIHFTFSSLMFNDDVLAAIKNKQNYQLGVSVASVVVFLFIIFFILYANSFFMKQRKKEFGMYLLFGLNERQVAWMVFLETLFLSAVSLVGGMLVGGLLSKFFGMLLMNLMQYDKAISLSFPIEAAGQTIGLFALLTVIISVQSYLSVRRVQLVELFHAKAKTDKPLRFSAWLATLAVLLLGEAFFLIYKTGDQVIWKDNFMASFIAATVGVIGGTYLFFRQFLGWTLQRMSRGNGYYAGDRSLWISALRFSIRGNALNLTFISLFSAILMFLVGFVSINYAVQFDAVKREFPNHLAFSSPDAQTLKHVEQLIQTKHPITAHETITGLRAAAVSDRGIAFGEPKYFTDELFLFPESDFNRIVKLRGDDQQVDLQGQEAVVLSKGIPDPVKYEGGEQPEFTVKVKDDAKNATFRLAEKKDYTLLSMATDGQGEASQKIAILVVSDEAFDGLKQPAALVSFDVYQIEDAKNANALARGVQALVATTPGVYFAAFADLYSIQIEGSSLLLFSASFLAVIALFALGSIIYFKQLREATEQQGQYAILRKIGVGDGVMKRVIRKQLLFVFFPPLVLGMLHSWFITYYPTLREVKDFSQLRSIISAVLILYFLIYFLFYLSSVSIYYKIVNPKNAMT</sequence>
<keyword evidence="2 6" id="KW-1003">Cell membrane</keyword>
<feature type="transmembrane region" description="Helical" evidence="6">
    <location>
        <begin position="60"/>
        <end position="80"/>
    </location>
</feature>
<dbReference type="InterPro" id="IPR003838">
    <property type="entry name" value="ABC3_permease_C"/>
</dbReference>
<evidence type="ECO:0000256" key="3">
    <source>
        <dbReference type="ARBA" id="ARBA00022692"/>
    </source>
</evidence>